<comment type="caution">
    <text evidence="1">The sequence shown here is derived from an EMBL/GenBank/DDBJ whole genome shotgun (WGS) entry which is preliminary data.</text>
</comment>
<evidence type="ECO:0000313" key="2">
    <source>
        <dbReference type="Proteomes" id="UP000751190"/>
    </source>
</evidence>
<protein>
    <submittedName>
        <fullName evidence="1">Uncharacterized protein</fullName>
    </submittedName>
</protein>
<proteinExistence type="predicted"/>
<keyword evidence="2" id="KW-1185">Reference proteome</keyword>
<accession>A0A8J5X9A1</accession>
<dbReference type="Proteomes" id="UP000751190">
    <property type="component" value="Unassembled WGS sequence"/>
</dbReference>
<organism evidence="1 2">
    <name type="scientific">Diacronema lutheri</name>
    <name type="common">Unicellular marine alga</name>
    <name type="synonym">Monochrysis lutheri</name>
    <dbReference type="NCBI Taxonomy" id="2081491"/>
    <lineage>
        <taxon>Eukaryota</taxon>
        <taxon>Haptista</taxon>
        <taxon>Haptophyta</taxon>
        <taxon>Pavlovophyceae</taxon>
        <taxon>Pavlovales</taxon>
        <taxon>Pavlovaceae</taxon>
        <taxon>Diacronema</taxon>
    </lineage>
</organism>
<sequence>MGNSESALGAASCQQSLYSCNDIGIDNVPAYAFSAPRGVSGMFGRGSSTAPAKPNAADAAASGSCLQYCIPTQNSLAIKSTLKAKIGYCCTQGFNDFQGSIHELVPGMSDIAIWQYDKGDSSF</sequence>
<gene>
    <name evidence="1" type="ORF">KFE25_000249</name>
</gene>
<dbReference type="AlphaFoldDB" id="A0A8J5X9A1"/>
<dbReference type="EMBL" id="JAGTXO010000014">
    <property type="protein sequence ID" value="KAG8464081.1"/>
    <property type="molecule type" value="Genomic_DNA"/>
</dbReference>
<name>A0A8J5X9A1_DIALT</name>
<reference evidence="1" key="1">
    <citation type="submission" date="2021-05" db="EMBL/GenBank/DDBJ databases">
        <title>The genome of the haptophyte Pavlova lutheri (Diacronema luteri, Pavlovales) - a model for lipid biosynthesis in eukaryotic algae.</title>
        <authorList>
            <person name="Hulatt C.J."/>
            <person name="Posewitz M.C."/>
        </authorList>
    </citation>
    <scope>NUCLEOTIDE SEQUENCE</scope>
    <source>
        <strain evidence="1">NIVA-4/92</strain>
    </source>
</reference>
<evidence type="ECO:0000313" key="1">
    <source>
        <dbReference type="EMBL" id="KAG8464081.1"/>
    </source>
</evidence>